<evidence type="ECO:0000313" key="10">
    <source>
        <dbReference type="Proteomes" id="UP000182409"/>
    </source>
</evidence>
<evidence type="ECO:0000256" key="6">
    <source>
        <dbReference type="ARBA" id="ARBA00032162"/>
    </source>
</evidence>
<dbReference type="InterPro" id="IPR000086">
    <property type="entry name" value="NUDIX_hydrolase_dom"/>
</dbReference>
<dbReference type="PANTHER" id="PTHR11839">
    <property type="entry name" value="UDP/ADP-SUGAR PYROPHOSPHATASE"/>
    <property type="match status" value="1"/>
</dbReference>
<evidence type="ECO:0000313" key="9">
    <source>
        <dbReference type="EMBL" id="SEB45425.1"/>
    </source>
</evidence>
<name>A0A1H4JHA2_9BACT</name>
<protein>
    <recommendedName>
        <fullName evidence="4">GDP-mannose pyrophosphatase</fullName>
    </recommendedName>
    <alternativeName>
        <fullName evidence="6">GDP-mannose hydrolase</fullName>
    </alternativeName>
    <alternativeName>
        <fullName evidence="7">GDPMK</fullName>
    </alternativeName>
</protein>
<evidence type="ECO:0000256" key="5">
    <source>
        <dbReference type="ARBA" id="ARBA00022801"/>
    </source>
</evidence>
<dbReference type="RefSeq" id="WP_074652284.1">
    <property type="nucleotide sequence ID" value="NZ_FNSD01000001.1"/>
</dbReference>
<comment type="cofactor">
    <cofactor evidence="2">
        <name>Mg(2+)</name>
        <dbReference type="ChEBI" id="CHEBI:18420"/>
    </cofactor>
</comment>
<keyword evidence="5" id="KW-0378">Hydrolase</keyword>
<dbReference type="PROSITE" id="PS51462">
    <property type="entry name" value="NUDIX"/>
    <property type="match status" value="1"/>
</dbReference>
<dbReference type="Pfam" id="PF00293">
    <property type="entry name" value="NUDIX"/>
    <property type="match status" value="1"/>
</dbReference>
<comment type="catalytic activity">
    <reaction evidence="1">
        <text>GDP-alpha-D-mannose + H2O = alpha-D-mannose 1-phosphate + GMP + 2 H(+)</text>
        <dbReference type="Rhea" id="RHEA:27978"/>
        <dbReference type="ChEBI" id="CHEBI:15377"/>
        <dbReference type="ChEBI" id="CHEBI:15378"/>
        <dbReference type="ChEBI" id="CHEBI:57527"/>
        <dbReference type="ChEBI" id="CHEBI:58115"/>
        <dbReference type="ChEBI" id="CHEBI:58409"/>
    </reaction>
</comment>
<reference evidence="9 10" key="1">
    <citation type="submission" date="2016-10" db="EMBL/GenBank/DDBJ databases">
        <authorList>
            <person name="de Groot N.N."/>
        </authorList>
    </citation>
    <scope>NUCLEOTIDE SEQUENCE [LARGE SCALE GENOMIC DNA]</scope>
    <source>
        <strain evidence="9 10">AB35.6</strain>
    </source>
</reference>
<dbReference type="GO" id="GO:0019693">
    <property type="term" value="P:ribose phosphate metabolic process"/>
    <property type="evidence" value="ECO:0007669"/>
    <property type="project" value="TreeGrafter"/>
</dbReference>
<evidence type="ECO:0000256" key="2">
    <source>
        <dbReference type="ARBA" id="ARBA00001946"/>
    </source>
</evidence>
<dbReference type="Gene3D" id="3.90.79.10">
    <property type="entry name" value="Nucleoside Triphosphate Pyrophosphohydrolase"/>
    <property type="match status" value="1"/>
</dbReference>
<dbReference type="SUPFAM" id="SSF55811">
    <property type="entry name" value="Nudix"/>
    <property type="match status" value="1"/>
</dbReference>
<dbReference type="InterPro" id="IPR015797">
    <property type="entry name" value="NUDIX_hydrolase-like_dom_sf"/>
</dbReference>
<dbReference type="CDD" id="cd24161">
    <property type="entry name" value="NUDIX_ADPRase_Ndx2"/>
    <property type="match status" value="1"/>
</dbReference>
<sequence length="188" mass="21274">MEEPPIKTISSRTVYQNKWSRVREDIIERTDGVRGLYGVLDKDPACIVIPLERTANGDFLTLVHQYRYCVEGSFYEFPQGGWEQGEDVDVEALARGELQEETGLSAGTLTKIGANWIAYGAMRQRHHVWLAVDLTQGETALEAEEHGLTAHRVSVEEFERMILDGRVEDNCTLAAWGTYLVWSRRASV</sequence>
<feature type="domain" description="Nudix hydrolase" evidence="8">
    <location>
        <begin position="41"/>
        <end position="175"/>
    </location>
</feature>
<dbReference type="GO" id="GO:0016787">
    <property type="term" value="F:hydrolase activity"/>
    <property type="evidence" value="ECO:0007669"/>
    <property type="project" value="UniProtKB-KW"/>
</dbReference>
<organism evidence="9 10">
    <name type="scientific">Terriglobus roseus</name>
    <dbReference type="NCBI Taxonomy" id="392734"/>
    <lineage>
        <taxon>Bacteria</taxon>
        <taxon>Pseudomonadati</taxon>
        <taxon>Acidobacteriota</taxon>
        <taxon>Terriglobia</taxon>
        <taxon>Terriglobales</taxon>
        <taxon>Acidobacteriaceae</taxon>
        <taxon>Terriglobus</taxon>
    </lineage>
</organism>
<evidence type="ECO:0000259" key="8">
    <source>
        <dbReference type="PROSITE" id="PS51462"/>
    </source>
</evidence>
<dbReference type="GO" id="GO:0006753">
    <property type="term" value="P:nucleoside phosphate metabolic process"/>
    <property type="evidence" value="ECO:0007669"/>
    <property type="project" value="TreeGrafter"/>
</dbReference>
<gene>
    <name evidence="9" type="ORF">SAMN05443244_0605</name>
</gene>
<evidence type="ECO:0000256" key="4">
    <source>
        <dbReference type="ARBA" id="ARBA00016377"/>
    </source>
</evidence>
<dbReference type="Proteomes" id="UP000182409">
    <property type="component" value="Unassembled WGS sequence"/>
</dbReference>
<evidence type="ECO:0000256" key="3">
    <source>
        <dbReference type="ARBA" id="ARBA00007275"/>
    </source>
</evidence>
<dbReference type="OrthoDB" id="9806150at2"/>
<comment type="similarity">
    <text evidence="3">Belongs to the Nudix hydrolase family. NudK subfamily.</text>
</comment>
<dbReference type="PANTHER" id="PTHR11839:SF18">
    <property type="entry name" value="NUDIX HYDROLASE DOMAIN-CONTAINING PROTEIN"/>
    <property type="match status" value="1"/>
</dbReference>
<evidence type="ECO:0000256" key="7">
    <source>
        <dbReference type="ARBA" id="ARBA00032272"/>
    </source>
</evidence>
<evidence type="ECO:0000256" key="1">
    <source>
        <dbReference type="ARBA" id="ARBA00000847"/>
    </source>
</evidence>
<accession>A0A1H4JHA2</accession>
<dbReference type="AlphaFoldDB" id="A0A1H4JHA2"/>
<proteinExistence type="inferred from homology"/>
<dbReference type="EMBL" id="FNSD01000001">
    <property type="protein sequence ID" value="SEB45425.1"/>
    <property type="molecule type" value="Genomic_DNA"/>
</dbReference>